<keyword evidence="3" id="KW-1185">Reference proteome</keyword>
<dbReference type="AlphaFoldDB" id="A0A7I8J0K9"/>
<proteinExistence type="predicted"/>
<dbReference type="Proteomes" id="UP001189122">
    <property type="component" value="Unassembled WGS sequence"/>
</dbReference>
<name>A0A7I8J0K9_SPIIN</name>
<dbReference type="EMBL" id="CACRZD030000007">
    <property type="protein sequence ID" value="CAA6662850.1"/>
    <property type="molecule type" value="Genomic_DNA"/>
</dbReference>
<evidence type="ECO:0000256" key="1">
    <source>
        <dbReference type="SAM" id="MobiDB-lite"/>
    </source>
</evidence>
<protein>
    <submittedName>
        <fullName evidence="2">Uncharacterized protein</fullName>
    </submittedName>
</protein>
<organism evidence="2">
    <name type="scientific">Spirodela intermedia</name>
    <name type="common">Intermediate duckweed</name>
    <dbReference type="NCBI Taxonomy" id="51605"/>
    <lineage>
        <taxon>Eukaryota</taxon>
        <taxon>Viridiplantae</taxon>
        <taxon>Streptophyta</taxon>
        <taxon>Embryophyta</taxon>
        <taxon>Tracheophyta</taxon>
        <taxon>Spermatophyta</taxon>
        <taxon>Magnoliopsida</taxon>
        <taxon>Liliopsida</taxon>
        <taxon>Araceae</taxon>
        <taxon>Lemnoideae</taxon>
        <taxon>Spirodela</taxon>
    </lineage>
</organism>
<evidence type="ECO:0000313" key="3">
    <source>
        <dbReference type="Proteomes" id="UP001189122"/>
    </source>
</evidence>
<gene>
    <name evidence="2" type="ORF">SI7747_07009235</name>
</gene>
<feature type="region of interest" description="Disordered" evidence="1">
    <location>
        <begin position="1"/>
        <end position="26"/>
    </location>
</feature>
<dbReference type="EMBL" id="LR743594">
    <property type="protein sequence ID" value="CAA2623297.1"/>
    <property type="molecule type" value="Genomic_DNA"/>
</dbReference>
<feature type="compositionally biased region" description="Basic and acidic residues" evidence="1">
    <location>
        <begin position="1"/>
        <end position="22"/>
    </location>
</feature>
<accession>A0A7I8J0K9</accession>
<sequence>MPKEIDRKGGEPKGGDGRDAEHSPSTVFVSNLPYTFQSAEVWKTSSVRWACQALLPGSTKG</sequence>
<evidence type="ECO:0000313" key="2">
    <source>
        <dbReference type="EMBL" id="CAA2623297.1"/>
    </source>
</evidence>
<reference evidence="2 3" key="1">
    <citation type="submission" date="2019-12" db="EMBL/GenBank/DDBJ databases">
        <authorList>
            <person name="Scholz U."/>
            <person name="Mascher M."/>
            <person name="Fiebig A."/>
        </authorList>
    </citation>
    <scope>NUCLEOTIDE SEQUENCE</scope>
</reference>